<name>A0A3B0UNU6_9ZZZZ</name>
<evidence type="ECO:0000256" key="1">
    <source>
        <dbReference type="SAM" id="MobiDB-lite"/>
    </source>
</evidence>
<sequence length="855" mass="94668">MSVAQKLLIGLTLSILIGIGQQSYAQIDSRNQEKPAKQQATSPKKTKKTKKIKKSRKERKQAKGKKIYSNKKQIRNSKKSFKKGGDKGYKGDIAGRKVKKIKTTPRKTYARPQPDPYAGRQIRTEKQRAGPPPRKVKTATKKGEVARTGDISGRKRIRQRSVSTNPKPVHRQPNTYRGVKRRTERDRAYSNKKQIQSVRSVSRPSETRKPKTTTRVVTATAPHRVKRKKNVYRNHTQRKGEQASTKDIAGKKLRTKNHKSPRPSGGGRAMANPKIRSDKTKSGERFKKHKIQSAGTRSVSRSSEKSGGGKPIANQRNMKNFRSQKAKTVIQAKPVRSYGNRKKGNGEAAIFGAYGAKKIRSATRKSESKPGKRKPSAPSISGARVFSNKKVHPYRGKDRRFSGEHSSNKDIAGKSLRTKNYRSRRPNYSAFGSMNNRSASASPSNKRYNSNKAKSISGSSFNNNASSITKRTIGAGVGVFAGKSKSKKAIKGGGSISAKWNNNGNPLIRKGGDTGVGRFAGNMKYQKSAKGGGSVSKRWNNGGNPLIRKGDDTGIGRFAGNMKYQKTNKGGGSISKRWNNNGNPLMKKDRGDGTAVATTYQGNVFPRGMNNPNIGSYQGDIKAKKRNTKGYPTQDFIGNVRVVSKKPPRAPGTEYGSTKKIAGIKIGTGAGLMQPVTSKRNKDINTLTFKVKEKEKTRSEGTTLGEKRSFSFVTIGNPTKSGLVYQRKRLKVNNDLPDQLSRDQKKRVKAAPGTIRGNDWALSFWTFGSPAHMGLQAKHAKAKGKMHPSTGYSYSKSNAVDAKDKPVSIKLLWAKLFKKNAATSKPDKEYSHKLKYDKDEREIWETEDREDWYKN</sequence>
<feature type="region of interest" description="Disordered" evidence="1">
    <location>
        <begin position="527"/>
        <end position="554"/>
    </location>
</feature>
<feature type="compositionally biased region" description="Basic residues" evidence="1">
    <location>
        <begin position="251"/>
        <end position="261"/>
    </location>
</feature>
<feature type="compositionally biased region" description="Basic and acidic residues" evidence="1">
    <location>
        <begin position="275"/>
        <end position="285"/>
    </location>
</feature>
<feature type="compositionally biased region" description="Low complexity" evidence="1">
    <location>
        <begin position="213"/>
        <end position="222"/>
    </location>
</feature>
<dbReference type="EMBL" id="UOES01000079">
    <property type="protein sequence ID" value="VAW26259.1"/>
    <property type="molecule type" value="Genomic_DNA"/>
</dbReference>
<feature type="compositionally biased region" description="Basic residues" evidence="1">
    <location>
        <begin position="223"/>
        <end position="237"/>
    </location>
</feature>
<evidence type="ECO:0000313" key="2">
    <source>
        <dbReference type="EMBL" id="VAW26259.1"/>
    </source>
</evidence>
<feature type="compositionally biased region" description="Basic and acidic residues" evidence="1">
    <location>
        <begin position="395"/>
        <end position="412"/>
    </location>
</feature>
<feature type="compositionally biased region" description="Basic residues" evidence="1">
    <location>
        <begin position="416"/>
        <end position="425"/>
    </location>
</feature>
<feature type="compositionally biased region" description="Basic residues" evidence="1">
    <location>
        <begin position="96"/>
        <end position="109"/>
    </location>
</feature>
<reference evidence="2" key="1">
    <citation type="submission" date="2018-06" db="EMBL/GenBank/DDBJ databases">
        <authorList>
            <person name="Zhirakovskaya E."/>
        </authorList>
    </citation>
    <scope>NUCLEOTIDE SEQUENCE</scope>
</reference>
<dbReference type="AlphaFoldDB" id="A0A3B0UNU6"/>
<organism evidence="2">
    <name type="scientific">hydrothermal vent metagenome</name>
    <dbReference type="NCBI Taxonomy" id="652676"/>
    <lineage>
        <taxon>unclassified sequences</taxon>
        <taxon>metagenomes</taxon>
        <taxon>ecological metagenomes</taxon>
    </lineage>
</organism>
<feature type="compositionally biased region" description="Polar residues" evidence="1">
    <location>
        <begin position="314"/>
        <end position="323"/>
    </location>
</feature>
<protein>
    <submittedName>
        <fullName evidence="2">Uncharacterized protein</fullName>
    </submittedName>
</protein>
<feature type="region of interest" description="Disordered" evidence="1">
    <location>
        <begin position="359"/>
        <end position="455"/>
    </location>
</feature>
<feature type="region of interest" description="Disordered" evidence="1">
    <location>
        <begin position="28"/>
        <end position="345"/>
    </location>
</feature>
<gene>
    <name evidence="2" type="ORF">MNBD_BACTEROID06-588</name>
</gene>
<feature type="compositionally biased region" description="Polar residues" evidence="1">
    <location>
        <begin position="191"/>
        <end position="204"/>
    </location>
</feature>
<feature type="compositionally biased region" description="Basic and acidic residues" evidence="1">
    <location>
        <begin position="83"/>
        <end position="95"/>
    </location>
</feature>
<accession>A0A3B0UNU6</accession>
<proteinExistence type="predicted"/>
<feature type="compositionally biased region" description="Basic residues" evidence="1">
    <location>
        <begin position="44"/>
        <end position="82"/>
    </location>
</feature>
<feature type="compositionally biased region" description="Polar residues" evidence="1">
    <location>
        <begin position="430"/>
        <end position="455"/>
    </location>
</feature>
<feature type="region of interest" description="Disordered" evidence="1">
    <location>
        <begin position="566"/>
        <end position="592"/>
    </location>
</feature>